<organism evidence="3 4">
    <name type="scientific">Bionectria ochroleuca</name>
    <name type="common">Gliocladium roseum</name>
    <dbReference type="NCBI Taxonomy" id="29856"/>
    <lineage>
        <taxon>Eukaryota</taxon>
        <taxon>Fungi</taxon>
        <taxon>Dikarya</taxon>
        <taxon>Ascomycota</taxon>
        <taxon>Pezizomycotina</taxon>
        <taxon>Sordariomycetes</taxon>
        <taxon>Hypocreomycetidae</taxon>
        <taxon>Hypocreales</taxon>
        <taxon>Bionectriaceae</taxon>
        <taxon>Clonostachys</taxon>
    </lineage>
</organism>
<evidence type="ECO:0000313" key="3">
    <source>
        <dbReference type="EMBL" id="VUC33717.1"/>
    </source>
</evidence>
<comment type="caution">
    <text evidence="3">The sequence shown here is derived from an EMBL/GenBank/DDBJ whole genome shotgun (WGS) entry which is preliminary data.</text>
</comment>
<proteinExistence type="predicted"/>
<feature type="coiled-coil region" evidence="1">
    <location>
        <begin position="262"/>
        <end position="299"/>
    </location>
</feature>
<name>A0ABY6UR85_BIOOC</name>
<feature type="region of interest" description="Disordered" evidence="2">
    <location>
        <begin position="139"/>
        <end position="181"/>
    </location>
</feature>
<sequence length="423" mass="47327">MNTEQHLDRRHEEAKTNPGAGSVPTIRDKTGRYNQRLVENFLKEKICACWHLTGIGPFVSLMRSDTRWGSILCNFPTFHELSPEMMTNLWFIAQQWDIETTRTQIGQAISEIRPVFATNKNVAVHQVLLKLKQELSSPANTTAVDTPAQEADPAQPQPQPQPTLPAGNSSTQPPEERVYVPPTNSVVSTLGAEVSAYFGQANMPPSAEVEESQAPPPANLNIPLGTPKAIYDELPDSFSRDALARLDKKISAASLLRDQFLAEHLGNQARKKEEELRTLEEEEAQVKQVDAALGHLEALEGECAEVFDQGEGGPGEAKRMLSALKRQVQRKTRKRSREYGEEREALQENIKRLKTKSQALQQEGESIKALRACPTGTMIISSRRCRQCFIVTCFLFQGRVANNFEACGDTRRLFSLWFDFSTH</sequence>
<feature type="compositionally biased region" description="Basic and acidic residues" evidence="2">
    <location>
        <begin position="1"/>
        <end position="15"/>
    </location>
</feature>
<protein>
    <submittedName>
        <fullName evidence="3">Uncharacterized protein</fullName>
    </submittedName>
</protein>
<accession>A0ABY6UR85</accession>
<dbReference type="EMBL" id="CABFNS010000870">
    <property type="protein sequence ID" value="VUC33717.1"/>
    <property type="molecule type" value="Genomic_DNA"/>
</dbReference>
<gene>
    <name evidence="3" type="ORF">CLO192961_LOCUS360451</name>
</gene>
<dbReference type="Proteomes" id="UP000766486">
    <property type="component" value="Unassembled WGS sequence"/>
</dbReference>
<feature type="coiled-coil region" evidence="1">
    <location>
        <begin position="336"/>
        <end position="363"/>
    </location>
</feature>
<keyword evidence="1" id="KW-0175">Coiled coil</keyword>
<keyword evidence="4" id="KW-1185">Reference proteome</keyword>
<reference evidence="3 4" key="1">
    <citation type="submission" date="2019-06" db="EMBL/GenBank/DDBJ databases">
        <authorList>
            <person name="Broberg M."/>
        </authorList>
    </citation>
    <scope>NUCLEOTIDE SEQUENCE [LARGE SCALE GENOMIC DNA]</scope>
</reference>
<evidence type="ECO:0000313" key="4">
    <source>
        <dbReference type="Proteomes" id="UP000766486"/>
    </source>
</evidence>
<evidence type="ECO:0000256" key="2">
    <source>
        <dbReference type="SAM" id="MobiDB-lite"/>
    </source>
</evidence>
<feature type="region of interest" description="Disordered" evidence="2">
    <location>
        <begin position="1"/>
        <end position="26"/>
    </location>
</feature>
<evidence type="ECO:0000256" key="1">
    <source>
        <dbReference type="SAM" id="Coils"/>
    </source>
</evidence>